<dbReference type="PANTHER" id="PTHR11735:SF6">
    <property type="entry name" value="TRNA N6-ADENOSINE THREONYLCARBAMOYLTRANSFERASE, MITOCHONDRIAL"/>
    <property type="match status" value="1"/>
</dbReference>
<dbReference type="GeneID" id="11515063"/>
<dbReference type="OrthoDB" id="10259622at2759"/>
<feature type="compositionally biased region" description="Basic residues" evidence="7">
    <location>
        <begin position="82"/>
        <end position="93"/>
    </location>
</feature>
<feature type="region of interest" description="Disordered" evidence="7">
    <location>
        <begin position="223"/>
        <end position="469"/>
    </location>
</feature>
<feature type="region of interest" description="Disordered" evidence="7">
    <location>
        <begin position="522"/>
        <end position="565"/>
    </location>
</feature>
<evidence type="ECO:0000256" key="4">
    <source>
        <dbReference type="ARBA" id="ARBA00022723"/>
    </source>
</evidence>
<evidence type="ECO:0000256" key="1">
    <source>
        <dbReference type="ARBA" id="ARBA00012156"/>
    </source>
</evidence>
<feature type="domain" description="Gcp-like" evidence="8">
    <location>
        <begin position="1230"/>
        <end position="1503"/>
    </location>
</feature>
<evidence type="ECO:0000313" key="9">
    <source>
        <dbReference type="EMBL" id="AEO65856.1"/>
    </source>
</evidence>
<feature type="region of interest" description="Disordered" evidence="7">
    <location>
        <begin position="766"/>
        <end position="785"/>
    </location>
</feature>
<feature type="region of interest" description="Disordered" evidence="7">
    <location>
        <begin position="1"/>
        <end position="98"/>
    </location>
</feature>
<dbReference type="HAMAP" id="MF_01445">
    <property type="entry name" value="TsaD"/>
    <property type="match status" value="1"/>
</dbReference>
<evidence type="ECO:0000256" key="6">
    <source>
        <dbReference type="ARBA" id="ARBA00048117"/>
    </source>
</evidence>
<feature type="region of interest" description="Disordered" evidence="7">
    <location>
        <begin position="1203"/>
        <end position="1222"/>
    </location>
</feature>
<dbReference type="GO" id="GO:0005739">
    <property type="term" value="C:mitochondrion"/>
    <property type="evidence" value="ECO:0007669"/>
    <property type="project" value="TreeGrafter"/>
</dbReference>
<keyword evidence="10" id="KW-1185">Reference proteome</keyword>
<feature type="compositionally biased region" description="Pro residues" evidence="7">
    <location>
        <begin position="435"/>
        <end position="444"/>
    </location>
</feature>
<dbReference type="GO" id="GO:0046872">
    <property type="term" value="F:metal ion binding"/>
    <property type="evidence" value="ECO:0007669"/>
    <property type="project" value="UniProtKB-KW"/>
</dbReference>
<dbReference type="Pfam" id="PF00814">
    <property type="entry name" value="TsaD"/>
    <property type="match status" value="2"/>
</dbReference>
<dbReference type="GO" id="GO:0072670">
    <property type="term" value="P:mitochondrial tRNA threonylcarbamoyladenosine modification"/>
    <property type="evidence" value="ECO:0007669"/>
    <property type="project" value="TreeGrafter"/>
</dbReference>
<feature type="region of interest" description="Disordered" evidence="7">
    <location>
        <begin position="1398"/>
        <end position="1447"/>
    </location>
</feature>
<dbReference type="PANTHER" id="PTHR11735">
    <property type="entry name" value="TRNA N6-ADENOSINE THREONYLCARBAMOYLTRANSFERASE"/>
    <property type="match status" value="1"/>
</dbReference>
<keyword evidence="2" id="KW-0808">Transferase</keyword>
<feature type="compositionally biased region" description="Basic and acidic residues" evidence="7">
    <location>
        <begin position="445"/>
        <end position="456"/>
    </location>
</feature>
<keyword evidence="5" id="KW-0012">Acyltransferase</keyword>
<sequence>MSSPRTLHPDAENRLSARSKEEWEEWEDDEVLTPITARDGPLLPVESGETWSAATRAEPAAQPERQASQRTTSSAARQSVQRIRRLRSRHRQKAQNARAGIRVVTDMSKFRQPRHVAHLMRPLRESRQTNTGKFVDVAALKALEGIPSDDDDSPRSAFGWLKRRPTKGKRVERLAAEAAPQADLSPSAGPIVIGFAMPSDSDVVISPQTAMVETPVDFPSYFKPPTAASPSQPVSAWSPDTDDGASPRIPERNHVPAVPFIPQHYKAADAPPFTAGANEDGSARSRDRRDDGDTITTPLYVSDDDDMATPATLFEEDGSPATVKPRSLRVKGRQRSATAGSSRSQGWWDQVTSPFGPPTPATPQSPGAMQTKTDEGGQAWWKDEDKKKPPSSFRTQPDAGFSRPPGNASRLPRRPPEVIIEDVSSTPPSSSQIVSPPPQPPSQPEKPRAMAEEVRTPGELPPPYTPPPRKLNIRYRAVFPPGHPLNEMFPPSPGPVSPGLSHTMTSQGAINLSDVPLTPPPVAQVERLPDRPLGSFVPRDLHSLDVSGRGPRQKAERRRRRHEKEDAVAWKVGRSHHRRGCFPCCGCLGRPGREGRKRRRVCLGVCVAVLLLTALGVALGVTLSRHAGAETSMPSRWLNLTDFPPIPTGISTVIGPDSDSITACVQPPTLWACSLPKEQASSVAPFDASQPSFVIQIQFDNSTRKLWNTTGDPPRPTPSDRGNGIPLPQPNTASTTSTPTATASARARAVPVTGIASLLRRLALGPRDSSGSSLDLRPDPPPPSFQEMFFLGNTTDGVVSDDKAGEPTPFYVSMLRSVNDTVGPNLLTRRGGSSGGTQSNLTTGTVNVSDIAPPPALNKDGTGAPAVLLGFPTQQPLRLYDRGLPTERYSFYSYYNKTTYVKSIAPLLGNGASATPVPADENGGCLETEAKFLVTWLSVRYKVEIWTRRGNATRLVGGLGGGPAADNDNGTQPGTFPYPVTVTLDTHGGPLGGKYAFVRGVDDRQRIVLDDARYVLNQMNTTGDLVNPAGDYNPSLGGMDGGTGGCRCDTRTSGDAGTIPTPKPPPDHSRSLLTLAIETSCDDTCVAVLERRGDAARLHFNRKITSDNTEFLGVCPVTAVQSHMSGLAPLVDAAIAALPRAQPGTDTPDFISVTRGPGMTSSLSVGLAVAKGLAVAWQVPLLAVHHMQAHALTPRLAYALDQPWPDGTPSAGQGESEPEPDQRIRERLNPAFPFLSLLVSGGHTQLLLSRSVVSHEILADAQNVAIGDMLDKCARLILPPDVLSKAGDVMYGAELEAFAFPPSSSSGGVDYDYTPPATRAEELRPYQSAEHGWSLTPPLSQSREMAFDFSGLGGRVQAIMQQNPHMDEPQRRELARATMKLAFEHLASRVLFALEQLNPQGGKQPRKRETAAATATITNDAHHPETPQQDPPKTTPHPQPQPEPEPIKTLVVSGGVASNGFLRHVLRTTLLARARGGRGGQHSPAVVRPPPGLCTDNAAMIAWAGTEMWRAGWRSGLDVLPVRRWPMGGG</sequence>
<dbReference type="HOGENOM" id="CLU_004045_0_0_1"/>
<dbReference type="eggNOG" id="KOG2707">
    <property type="taxonomic scope" value="Eukaryota"/>
</dbReference>
<dbReference type="InterPro" id="IPR017861">
    <property type="entry name" value="KAE1/TsaD"/>
</dbReference>
<feature type="compositionally biased region" description="Polar residues" evidence="7">
    <location>
        <begin position="65"/>
        <end position="76"/>
    </location>
</feature>
<gene>
    <name evidence="9" type="ORF">THITE_28753</name>
</gene>
<reference evidence="9 10" key="1">
    <citation type="journal article" date="2011" name="Nat. Biotechnol.">
        <title>Comparative genomic analysis of the thermophilic biomass-degrading fungi Myceliophthora thermophila and Thielavia terrestris.</title>
        <authorList>
            <person name="Berka R.M."/>
            <person name="Grigoriev I.V."/>
            <person name="Otillar R."/>
            <person name="Salamov A."/>
            <person name="Grimwood J."/>
            <person name="Reid I."/>
            <person name="Ishmael N."/>
            <person name="John T."/>
            <person name="Darmond C."/>
            <person name="Moisan M.-C."/>
            <person name="Henrissat B."/>
            <person name="Coutinho P.M."/>
            <person name="Lombard V."/>
            <person name="Natvig D.O."/>
            <person name="Lindquist E."/>
            <person name="Schmutz J."/>
            <person name="Lucas S."/>
            <person name="Harris P."/>
            <person name="Powlowski J."/>
            <person name="Bellemare A."/>
            <person name="Taylor D."/>
            <person name="Butler G."/>
            <person name="de Vries R.P."/>
            <person name="Allijn I.E."/>
            <person name="van den Brink J."/>
            <person name="Ushinsky S."/>
            <person name="Storms R."/>
            <person name="Powell A.J."/>
            <person name="Paulsen I.T."/>
            <person name="Elbourne L.D.H."/>
            <person name="Baker S.E."/>
            <person name="Magnuson J."/>
            <person name="LaBoissiere S."/>
            <person name="Clutterbuck A.J."/>
            <person name="Martinez D."/>
            <person name="Wogulis M."/>
            <person name="de Leon A.L."/>
            <person name="Rey M.W."/>
            <person name="Tsang A."/>
        </authorList>
    </citation>
    <scope>NUCLEOTIDE SEQUENCE [LARGE SCALE GENOMIC DNA]</scope>
    <source>
        <strain evidence="10">ATCC 38088 / NRRL 8126</strain>
    </source>
</reference>
<evidence type="ECO:0000313" key="10">
    <source>
        <dbReference type="Proteomes" id="UP000008181"/>
    </source>
</evidence>
<name>G2R2I3_THETT</name>
<dbReference type="GO" id="GO:0061711">
    <property type="term" value="F:tRNA N(6)-L-threonylcarbamoyladenine synthase activity"/>
    <property type="evidence" value="ECO:0007669"/>
    <property type="project" value="UniProtKB-EC"/>
</dbReference>
<keyword evidence="4" id="KW-0479">Metal-binding</keyword>
<dbReference type="EMBL" id="CP003010">
    <property type="protein sequence ID" value="AEO65856.1"/>
    <property type="molecule type" value="Genomic_DNA"/>
</dbReference>
<feature type="compositionally biased region" description="Basic and acidic residues" evidence="7">
    <location>
        <begin position="7"/>
        <end position="21"/>
    </location>
</feature>
<comment type="catalytic activity">
    <reaction evidence="6">
        <text>L-threonylcarbamoyladenylate + adenosine(37) in tRNA = N(6)-L-threonylcarbamoyladenosine(37) in tRNA + AMP + H(+)</text>
        <dbReference type="Rhea" id="RHEA:37059"/>
        <dbReference type="Rhea" id="RHEA-COMP:10162"/>
        <dbReference type="Rhea" id="RHEA-COMP:10163"/>
        <dbReference type="ChEBI" id="CHEBI:15378"/>
        <dbReference type="ChEBI" id="CHEBI:73682"/>
        <dbReference type="ChEBI" id="CHEBI:74411"/>
        <dbReference type="ChEBI" id="CHEBI:74418"/>
        <dbReference type="ChEBI" id="CHEBI:456215"/>
        <dbReference type="EC" id="2.3.1.234"/>
    </reaction>
</comment>
<accession>G2R2I3</accession>
<dbReference type="InterPro" id="IPR022450">
    <property type="entry name" value="TsaD"/>
</dbReference>
<dbReference type="InterPro" id="IPR043129">
    <property type="entry name" value="ATPase_NBD"/>
</dbReference>
<feature type="compositionally biased region" description="Low complexity" evidence="7">
    <location>
        <begin position="732"/>
        <end position="748"/>
    </location>
</feature>
<dbReference type="SUPFAM" id="SSF53067">
    <property type="entry name" value="Actin-like ATPase domain"/>
    <property type="match status" value="1"/>
</dbReference>
<feature type="domain" description="Gcp-like" evidence="8">
    <location>
        <begin position="1106"/>
        <end position="1200"/>
    </location>
</feature>
<dbReference type="InterPro" id="IPR017860">
    <property type="entry name" value="Peptidase_M22_CS"/>
</dbReference>
<evidence type="ECO:0000256" key="2">
    <source>
        <dbReference type="ARBA" id="ARBA00022679"/>
    </source>
</evidence>
<feature type="compositionally biased region" description="Basic residues" evidence="7">
    <location>
        <begin position="551"/>
        <end position="562"/>
    </location>
</feature>
<dbReference type="InterPro" id="IPR000905">
    <property type="entry name" value="Gcp-like_dom"/>
</dbReference>
<evidence type="ECO:0000256" key="7">
    <source>
        <dbReference type="SAM" id="MobiDB-lite"/>
    </source>
</evidence>
<feature type="compositionally biased region" description="Pro residues" evidence="7">
    <location>
        <begin position="459"/>
        <end position="469"/>
    </location>
</feature>
<evidence type="ECO:0000256" key="3">
    <source>
        <dbReference type="ARBA" id="ARBA00022694"/>
    </source>
</evidence>
<feature type="compositionally biased region" description="Low complexity" evidence="7">
    <location>
        <begin position="424"/>
        <end position="434"/>
    </location>
</feature>
<keyword evidence="3" id="KW-0819">tRNA processing</keyword>
<dbReference type="PROSITE" id="PS01016">
    <property type="entry name" value="GLYCOPROTEASE"/>
    <property type="match status" value="1"/>
</dbReference>
<feature type="compositionally biased region" description="Polar residues" evidence="7">
    <location>
        <begin position="838"/>
        <end position="848"/>
    </location>
</feature>
<dbReference type="EC" id="2.3.1.234" evidence="1"/>
<feature type="compositionally biased region" description="Acidic residues" evidence="7">
    <location>
        <begin position="22"/>
        <end position="31"/>
    </location>
</feature>
<feature type="compositionally biased region" description="Basic and acidic residues" evidence="7">
    <location>
        <begin position="281"/>
        <end position="292"/>
    </location>
</feature>
<feature type="region of interest" description="Disordered" evidence="7">
    <location>
        <begin position="704"/>
        <end position="748"/>
    </location>
</feature>
<feature type="region of interest" description="Disordered" evidence="7">
    <location>
        <begin position="829"/>
        <end position="856"/>
    </location>
</feature>
<organism evidence="9 10">
    <name type="scientific">Thermothielavioides terrestris (strain ATCC 38088 / NRRL 8126)</name>
    <name type="common">Thielavia terrestris</name>
    <dbReference type="NCBI Taxonomy" id="578455"/>
    <lineage>
        <taxon>Eukaryota</taxon>
        <taxon>Fungi</taxon>
        <taxon>Dikarya</taxon>
        <taxon>Ascomycota</taxon>
        <taxon>Pezizomycotina</taxon>
        <taxon>Sordariomycetes</taxon>
        <taxon>Sordariomycetidae</taxon>
        <taxon>Sordariales</taxon>
        <taxon>Chaetomiaceae</taxon>
        <taxon>Thermothielavioides</taxon>
        <taxon>Thermothielavioides terrestris</taxon>
    </lineage>
</organism>
<feature type="compositionally biased region" description="Polar residues" evidence="7">
    <location>
        <begin position="335"/>
        <end position="353"/>
    </location>
</feature>
<dbReference type="KEGG" id="ttt:THITE_28753"/>
<protein>
    <recommendedName>
        <fullName evidence="1">N(6)-L-threonylcarbamoyladenine synthase</fullName>
        <ecNumber evidence="1">2.3.1.234</ecNumber>
    </recommendedName>
</protein>
<dbReference type="RefSeq" id="XP_003652192.1">
    <property type="nucleotide sequence ID" value="XM_003652144.1"/>
</dbReference>
<dbReference type="Gene3D" id="3.30.420.40">
    <property type="match status" value="3"/>
</dbReference>
<feature type="compositionally biased region" description="Pro residues" evidence="7">
    <location>
        <begin position="1429"/>
        <end position="1444"/>
    </location>
</feature>
<feature type="compositionally biased region" description="Low complexity" evidence="7">
    <location>
        <begin position="766"/>
        <end position="775"/>
    </location>
</feature>
<dbReference type="PRINTS" id="PR00789">
    <property type="entry name" value="OSIALOPTASE"/>
</dbReference>
<proteinExistence type="inferred from homology"/>
<evidence type="ECO:0000259" key="8">
    <source>
        <dbReference type="Pfam" id="PF00814"/>
    </source>
</evidence>
<evidence type="ECO:0000256" key="5">
    <source>
        <dbReference type="ARBA" id="ARBA00023315"/>
    </source>
</evidence>
<dbReference type="Proteomes" id="UP000008181">
    <property type="component" value="Chromosome 2"/>
</dbReference>
<feature type="non-terminal residue" evidence="9">
    <location>
        <position position="1530"/>
    </location>
</feature>
<dbReference type="STRING" id="578455.G2R2I3"/>